<evidence type="ECO:0000259" key="3">
    <source>
        <dbReference type="Pfam" id="PF07859"/>
    </source>
</evidence>
<reference evidence="4 5" key="1">
    <citation type="submission" date="2019-09" db="EMBL/GenBank/DDBJ databases">
        <title>A chromosome-level genome assembly of the Chinese tupelo Nyssa sinensis.</title>
        <authorList>
            <person name="Yang X."/>
            <person name="Kang M."/>
            <person name="Yang Y."/>
            <person name="Xiong H."/>
            <person name="Wang M."/>
            <person name="Zhang Z."/>
            <person name="Wang Z."/>
            <person name="Wu H."/>
            <person name="Ma T."/>
            <person name="Liu J."/>
            <person name="Xi Z."/>
        </authorList>
    </citation>
    <scope>NUCLEOTIDE SEQUENCE [LARGE SCALE GENOMIC DNA]</scope>
    <source>
        <strain evidence="4">J267</strain>
        <tissue evidence="4">Leaf</tissue>
    </source>
</reference>
<dbReference type="Pfam" id="PF07859">
    <property type="entry name" value="Abhydrolase_3"/>
    <property type="match status" value="2"/>
</dbReference>
<dbReference type="InterPro" id="IPR050466">
    <property type="entry name" value="Carboxylest/Gibb_receptor"/>
</dbReference>
<dbReference type="PANTHER" id="PTHR23024:SF467">
    <property type="entry name" value="CARBOXYLESTERASE 12-RELATED"/>
    <property type="match status" value="1"/>
</dbReference>
<dbReference type="Proteomes" id="UP000325577">
    <property type="component" value="Linkage Group LG16"/>
</dbReference>
<dbReference type="GO" id="GO:0016787">
    <property type="term" value="F:hydrolase activity"/>
    <property type="evidence" value="ECO:0007669"/>
    <property type="project" value="InterPro"/>
</dbReference>
<gene>
    <name evidence="4" type="ORF">F0562_028655</name>
</gene>
<feature type="domain" description="Alpha/beta hydrolase fold-3" evidence="3">
    <location>
        <begin position="75"/>
        <end position="293"/>
    </location>
</feature>
<accession>A0A5J5B324</accession>
<evidence type="ECO:0000313" key="5">
    <source>
        <dbReference type="Proteomes" id="UP000325577"/>
    </source>
</evidence>
<protein>
    <recommendedName>
        <fullName evidence="3">Alpha/beta hydrolase fold-3 domain-containing protein</fullName>
    </recommendedName>
</protein>
<dbReference type="InterPro" id="IPR029058">
    <property type="entry name" value="AB_hydrolase_fold"/>
</dbReference>
<dbReference type="SUPFAM" id="SSF53474">
    <property type="entry name" value="alpha/beta-Hydrolases"/>
    <property type="match status" value="2"/>
</dbReference>
<dbReference type="InterPro" id="IPR033140">
    <property type="entry name" value="Lipase_GDXG_put_SER_AS"/>
</dbReference>
<dbReference type="AlphaFoldDB" id="A0A5J5B324"/>
<evidence type="ECO:0000256" key="2">
    <source>
        <dbReference type="PROSITE-ProRule" id="PRU10038"/>
    </source>
</evidence>
<name>A0A5J5B324_9ASTE</name>
<dbReference type="PROSITE" id="PS01174">
    <property type="entry name" value="LIPASE_GDXG_SER"/>
    <property type="match status" value="1"/>
</dbReference>
<dbReference type="EMBL" id="CM018039">
    <property type="protein sequence ID" value="KAA8536177.1"/>
    <property type="molecule type" value="Genomic_DNA"/>
</dbReference>
<organism evidence="4 5">
    <name type="scientific">Nyssa sinensis</name>
    <dbReference type="NCBI Taxonomy" id="561372"/>
    <lineage>
        <taxon>Eukaryota</taxon>
        <taxon>Viridiplantae</taxon>
        <taxon>Streptophyta</taxon>
        <taxon>Embryophyta</taxon>
        <taxon>Tracheophyta</taxon>
        <taxon>Spermatophyta</taxon>
        <taxon>Magnoliopsida</taxon>
        <taxon>eudicotyledons</taxon>
        <taxon>Gunneridae</taxon>
        <taxon>Pentapetalae</taxon>
        <taxon>asterids</taxon>
        <taxon>Cornales</taxon>
        <taxon>Nyssaceae</taxon>
        <taxon>Nyssa</taxon>
    </lineage>
</organism>
<evidence type="ECO:0000313" key="4">
    <source>
        <dbReference type="EMBL" id="KAA8536177.1"/>
    </source>
</evidence>
<dbReference type="Gene3D" id="3.40.50.1820">
    <property type="entry name" value="alpha/beta hydrolase"/>
    <property type="match status" value="2"/>
</dbReference>
<dbReference type="InterPro" id="IPR013094">
    <property type="entry name" value="AB_hydrolase_3"/>
</dbReference>
<evidence type="ECO:0000256" key="1">
    <source>
        <dbReference type="ARBA" id="ARBA00010515"/>
    </source>
</evidence>
<keyword evidence="5" id="KW-1185">Reference proteome</keyword>
<dbReference type="OrthoDB" id="408631at2759"/>
<sequence length="525" mass="58212">MASQASEVANDFSPFVRVYKDGTVERLQGTEIVPPSIDPQTGVQSKDVVISPETGVSARLYKPKTTIPNTKLPLLVYFHGGAFIVQTAFSPTYQYFLNCLVAEANIIAVSVDYRRAPEHPLPVAYDDSWAALKWAVSHSNGGGQEEWLNHHVDFEHMFIAGDSAGANIAHNMTMRAGSDDLDSVKIGGLVLLHPYFWGKDPIGSEAADMGRKARVDELWRFACPSTSGSNDPLINPVIDPKLSSLGCRRVLLCVAEKDLLRDRGWDYYEKLGKSGWEGEAEMMESEGEKHVFHLDKPYCDKAMDVLKRVISFINQSNAPSIRAPEHPLPIAFDDSWAALKWVASHSTGRGHEPWLNDYVDFKRIFLGGDSAGANIAHNMVIRVGSEDTDVIKPVGIVLVHPFFWGKEPIGAEDADAQKKGLAENLWHFVWPSMSGLDDPLINPVMDPKLSSLGCSRVLVCVAEKDVLRDRGWCYYEELGKSGWGGVVEMVEVKGEDHVFHLFNPTCENAVVMLKRVASFMNQEKN</sequence>
<feature type="domain" description="Alpha/beta hydrolase fold-3" evidence="3">
    <location>
        <begin position="322"/>
        <end position="500"/>
    </location>
</feature>
<comment type="similarity">
    <text evidence="1">Belongs to the 'GDXG' lipolytic enzyme family.</text>
</comment>
<feature type="active site" evidence="2">
    <location>
        <position position="163"/>
    </location>
</feature>
<dbReference type="PANTHER" id="PTHR23024">
    <property type="entry name" value="ARYLACETAMIDE DEACETYLASE"/>
    <property type="match status" value="1"/>
</dbReference>
<proteinExistence type="inferred from homology"/>